<reference evidence="1" key="1">
    <citation type="submission" date="2022-03" db="EMBL/GenBank/DDBJ databases">
        <authorList>
            <person name="Lindestad O."/>
        </authorList>
    </citation>
    <scope>NUCLEOTIDE SEQUENCE</scope>
</reference>
<accession>A0A8S4RAA9</accession>
<protein>
    <submittedName>
        <fullName evidence="1">Jg10568 protein</fullName>
    </submittedName>
</protein>
<comment type="caution">
    <text evidence="1">The sequence shown here is derived from an EMBL/GenBank/DDBJ whole genome shotgun (WGS) entry which is preliminary data.</text>
</comment>
<dbReference type="EMBL" id="CAKXAJ010024940">
    <property type="protein sequence ID" value="CAH2233092.1"/>
    <property type="molecule type" value="Genomic_DNA"/>
</dbReference>
<gene>
    <name evidence="1" type="primary">jg10568</name>
    <name evidence="1" type="ORF">PAEG_LOCUS11222</name>
</gene>
<organism evidence="1 2">
    <name type="scientific">Pararge aegeria aegeria</name>
    <dbReference type="NCBI Taxonomy" id="348720"/>
    <lineage>
        <taxon>Eukaryota</taxon>
        <taxon>Metazoa</taxon>
        <taxon>Ecdysozoa</taxon>
        <taxon>Arthropoda</taxon>
        <taxon>Hexapoda</taxon>
        <taxon>Insecta</taxon>
        <taxon>Pterygota</taxon>
        <taxon>Neoptera</taxon>
        <taxon>Endopterygota</taxon>
        <taxon>Lepidoptera</taxon>
        <taxon>Glossata</taxon>
        <taxon>Ditrysia</taxon>
        <taxon>Papilionoidea</taxon>
        <taxon>Nymphalidae</taxon>
        <taxon>Satyrinae</taxon>
        <taxon>Satyrini</taxon>
        <taxon>Parargina</taxon>
        <taxon>Pararge</taxon>
    </lineage>
</organism>
<evidence type="ECO:0000313" key="2">
    <source>
        <dbReference type="Proteomes" id="UP000838756"/>
    </source>
</evidence>
<evidence type="ECO:0000313" key="1">
    <source>
        <dbReference type="EMBL" id="CAH2233092.1"/>
    </source>
</evidence>
<dbReference type="Proteomes" id="UP000838756">
    <property type="component" value="Unassembled WGS sequence"/>
</dbReference>
<dbReference type="AlphaFoldDB" id="A0A8S4RAA9"/>
<sequence length="125" mass="14304">MLERFHTLRTKDAHRLRNVVWKQYVRASGNIGRSSSERVIVLGDRGPTIQLWKLYLLGSIFVNTSLARCRIFMAPSCLVMWKPPHVLCWTKDLSERLSLPIITTLGNRLYGSSSIEEASARSPLY</sequence>
<name>A0A8S4RAA9_9NEOP</name>
<proteinExistence type="predicted"/>
<keyword evidence="2" id="KW-1185">Reference proteome</keyword>